<comment type="caution">
    <text evidence="2">The sequence shown here is derived from an EMBL/GenBank/DDBJ whole genome shotgun (WGS) entry which is preliminary data.</text>
</comment>
<dbReference type="InterPro" id="IPR000835">
    <property type="entry name" value="HTH_MarR-typ"/>
</dbReference>
<dbReference type="Proteomes" id="UP000015527">
    <property type="component" value="Unassembled WGS sequence"/>
</dbReference>
<dbReference type="Pfam" id="PF12802">
    <property type="entry name" value="MarR_2"/>
    <property type="match status" value="1"/>
</dbReference>
<dbReference type="InterPro" id="IPR036388">
    <property type="entry name" value="WH-like_DNA-bd_sf"/>
</dbReference>
<protein>
    <recommendedName>
        <fullName evidence="1">HTH marR-type domain-containing protein</fullName>
    </recommendedName>
</protein>
<dbReference type="InterPro" id="IPR039422">
    <property type="entry name" value="MarR/SlyA-like"/>
</dbReference>
<dbReference type="SUPFAM" id="SSF46785">
    <property type="entry name" value="Winged helix' DNA-binding domain"/>
    <property type="match status" value="1"/>
</dbReference>
<name>T0HFY7_9SPHN</name>
<dbReference type="PATRIC" id="fig|1096930.3.peg.3305"/>
<keyword evidence="3" id="KW-1185">Reference proteome</keyword>
<sequence>MSDARFYSATVFDAVMSETSTLTEADYAALADFRFSLRRFQAFSESRAAECGLTPQQHQAMLVIRAAPPETSTIGHVAERLILKPHSATGLVDRLVALGLVERRASPNDKRQALLALTDLAHDKLDRLSATHREEIRRLRPLLVDILEKLEG</sequence>
<evidence type="ECO:0000313" key="2">
    <source>
        <dbReference type="EMBL" id="EQB11038.1"/>
    </source>
</evidence>
<dbReference type="PROSITE" id="PS50995">
    <property type="entry name" value="HTH_MARR_2"/>
    <property type="match status" value="1"/>
</dbReference>
<gene>
    <name evidence="2" type="ORF">L284_16645</name>
</gene>
<dbReference type="GO" id="GO:0006950">
    <property type="term" value="P:response to stress"/>
    <property type="evidence" value="ECO:0007669"/>
    <property type="project" value="TreeGrafter"/>
</dbReference>
<accession>T0HFY7</accession>
<evidence type="ECO:0000313" key="3">
    <source>
        <dbReference type="Proteomes" id="UP000015527"/>
    </source>
</evidence>
<evidence type="ECO:0000259" key="1">
    <source>
        <dbReference type="PROSITE" id="PS50995"/>
    </source>
</evidence>
<dbReference type="eggNOG" id="COG1846">
    <property type="taxonomic scope" value="Bacteria"/>
</dbReference>
<dbReference type="AlphaFoldDB" id="T0HFY7"/>
<dbReference type="GO" id="GO:0003700">
    <property type="term" value="F:DNA-binding transcription factor activity"/>
    <property type="evidence" value="ECO:0007669"/>
    <property type="project" value="InterPro"/>
</dbReference>
<dbReference type="InterPro" id="IPR036390">
    <property type="entry name" value="WH_DNA-bd_sf"/>
</dbReference>
<dbReference type="PANTHER" id="PTHR33164">
    <property type="entry name" value="TRANSCRIPTIONAL REGULATOR, MARR FAMILY"/>
    <property type="match status" value="1"/>
</dbReference>
<dbReference type="PANTHER" id="PTHR33164:SF104">
    <property type="entry name" value="TRANSCRIPTIONAL REGULATORY PROTEIN"/>
    <property type="match status" value="1"/>
</dbReference>
<proteinExistence type="predicted"/>
<dbReference type="EMBL" id="ATHL01000104">
    <property type="protein sequence ID" value="EQB11038.1"/>
    <property type="molecule type" value="Genomic_DNA"/>
</dbReference>
<feature type="domain" description="HTH marR-type" evidence="1">
    <location>
        <begin position="19"/>
        <end position="152"/>
    </location>
</feature>
<dbReference type="Gene3D" id="1.10.10.10">
    <property type="entry name" value="Winged helix-like DNA-binding domain superfamily/Winged helix DNA-binding domain"/>
    <property type="match status" value="1"/>
</dbReference>
<reference evidence="2 3" key="1">
    <citation type="journal article" date="2013" name="Genome Announc.">
        <title>Genome Sequence of Novosphingobium lindaniclasticum LE124T, Isolated from a Hexachlorocyclohexane Dumpsite.</title>
        <authorList>
            <person name="Saxena A."/>
            <person name="Nayyar N."/>
            <person name="Sangwan N."/>
            <person name="Kumari R."/>
            <person name="Khurana J.P."/>
            <person name="Lal R."/>
        </authorList>
    </citation>
    <scope>NUCLEOTIDE SEQUENCE [LARGE SCALE GENOMIC DNA]</scope>
    <source>
        <strain evidence="2 3">LE124</strain>
    </source>
</reference>
<organism evidence="2 3">
    <name type="scientific">Novosphingobium lindaniclasticum LE124</name>
    <dbReference type="NCBI Taxonomy" id="1096930"/>
    <lineage>
        <taxon>Bacteria</taxon>
        <taxon>Pseudomonadati</taxon>
        <taxon>Pseudomonadota</taxon>
        <taxon>Alphaproteobacteria</taxon>
        <taxon>Sphingomonadales</taxon>
        <taxon>Sphingomonadaceae</taxon>
        <taxon>Novosphingobium</taxon>
    </lineage>
</organism>
<dbReference type="SMART" id="SM00347">
    <property type="entry name" value="HTH_MARR"/>
    <property type="match status" value="1"/>
</dbReference>